<reference evidence="2" key="1">
    <citation type="journal article" date="2020" name="Stud. Mycol.">
        <title>101 Dothideomycetes genomes: a test case for predicting lifestyles and emergence of pathogens.</title>
        <authorList>
            <person name="Haridas S."/>
            <person name="Albert R."/>
            <person name="Binder M."/>
            <person name="Bloem J."/>
            <person name="Labutti K."/>
            <person name="Salamov A."/>
            <person name="Andreopoulos B."/>
            <person name="Baker S."/>
            <person name="Barry K."/>
            <person name="Bills G."/>
            <person name="Bluhm B."/>
            <person name="Cannon C."/>
            <person name="Castanera R."/>
            <person name="Culley D."/>
            <person name="Daum C."/>
            <person name="Ezra D."/>
            <person name="Gonzalez J."/>
            <person name="Henrissat B."/>
            <person name="Kuo A."/>
            <person name="Liang C."/>
            <person name="Lipzen A."/>
            <person name="Lutzoni F."/>
            <person name="Magnuson J."/>
            <person name="Mondo S."/>
            <person name="Nolan M."/>
            <person name="Ohm R."/>
            <person name="Pangilinan J."/>
            <person name="Park H.-J."/>
            <person name="Ramirez L."/>
            <person name="Alfaro M."/>
            <person name="Sun H."/>
            <person name="Tritt A."/>
            <person name="Yoshinaga Y."/>
            <person name="Zwiers L.-H."/>
            <person name="Turgeon B."/>
            <person name="Goodwin S."/>
            <person name="Spatafora J."/>
            <person name="Crous P."/>
            <person name="Grigoriev I."/>
        </authorList>
    </citation>
    <scope>NUCLEOTIDE SEQUENCE</scope>
    <source>
        <strain evidence="2">CBS 627.86</strain>
    </source>
</reference>
<dbReference type="AlphaFoldDB" id="A0A6A5ZTX1"/>
<feature type="domain" description="Heterokaryon incompatibility" evidence="1">
    <location>
        <begin position="176"/>
        <end position="256"/>
    </location>
</feature>
<dbReference type="PANTHER" id="PTHR33112">
    <property type="entry name" value="DOMAIN PROTEIN, PUTATIVE-RELATED"/>
    <property type="match status" value="1"/>
</dbReference>
<dbReference type="InterPro" id="IPR010730">
    <property type="entry name" value="HET"/>
</dbReference>
<sequence>MHLHMKPECPVCIDLNAMGHIAIRVHSSIQDLRRSVEHGCPGCEAILDALFACLPEVLGHDTEDIQILPSGDDGTARFSVKWRDHMIELFELPALPEEFPHLEAAYFLSGDTSQECHFQRALTWLRECTENYVHCNQGDHFQALGAKFSKRLVDVTPVDEVGSVKLLELTQVVGPYLCLSHCWGSSSHPLRTLKENLSQHLASIDWDSLPATFKDAIHFTRRLGYQFVWIDSLCIVQDDLDDWREQAAQMANIFQN</sequence>
<dbReference type="OrthoDB" id="2958217at2759"/>
<dbReference type="Pfam" id="PF06985">
    <property type="entry name" value="HET"/>
    <property type="match status" value="1"/>
</dbReference>
<gene>
    <name evidence="2" type="ORF">BDV96DRAFT_593611</name>
</gene>
<dbReference type="Proteomes" id="UP000799770">
    <property type="component" value="Unassembled WGS sequence"/>
</dbReference>
<protein>
    <submittedName>
        <fullName evidence="2">Heterokaryon incompatibility protein-domain-containing protein</fullName>
    </submittedName>
</protein>
<evidence type="ECO:0000313" key="2">
    <source>
        <dbReference type="EMBL" id="KAF2123162.1"/>
    </source>
</evidence>
<name>A0A6A5ZTX1_9PLEO</name>
<proteinExistence type="predicted"/>
<keyword evidence="3" id="KW-1185">Reference proteome</keyword>
<accession>A0A6A5ZTX1</accession>
<dbReference type="EMBL" id="ML977310">
    <property type="protein sequence ID" value="KAF2123162.1"/>
    <property type="molecule type" value="Genomic_DNA"/>
</dbReference>
<dbReference type="PANTHER" id="PTHR33112:SF16">
    <property type="entry name" value="HETEROKARYON INCOMPATIBILITY DOMAIN-CONTAINING PROTEIN"/>
    <property type="match status" value="1"/>
</dbReference>
<evidence type="ECO:0000259" key="1">
    <source>
        <dbReference type="Pfam" id="PF06985"/>
    </source>
</evidence>
<organism evidence="2 3">
    <name type="scientific">Lophiotrema nucula</name>
    <dbReference type="NCBI Taxonomy" id="690887"/>
    <lineage>
        <taxon>Eukaryota</taxon>
        <taxon>Fungi</taxon>
        <taxon>Dikarya</taxon>
        <taxon>Ascomycota</taxon>
        <taxon>Pezizomycotina</taxon>
        <taxon>Dothideomycetes</taxon>
        <taxon>Pleosporomycetidae</taxon>
        <taxon>Pleosporales</taxon>
        <taxon>Lophiotremataceae</taxon>
        <taxon>Lophiotrema</taxon>
    </lineage>
</organism>
<evidence type="ECO:0000313" key="3">
    <source>
        <dbReference type="Proteomes" id="UP000799770"/>
    </source>
</evidence>